<dbReference type="Proteomes" id="UP000524450">
    <property type="component" value="Unassembled WGS sequence"/>
</dbReference>
<keyword evidence="2 5" id="KW-0326">Glycosidase</keyword>
<dbReference type="InterPro" id="IPR015910">
    <property type="entry name" value="I/U_nuclsd_hydro_CS"/>
</dbReference>
<dbReference type="PANTHER" id="PTHR12304">
    <property type="entry name" value="INOSINE-URIDINE PREFERRING NUCLEOSIDE HYDROLASE"/>
    <property type="match status" value="1"/>
</dbReference>
<feature type="signal peptide" evidence="3">
    <location>
        <begin position="1"/>
        <end position="45"/>
    </location>
</feature>
<evidence type="ECO:0000256" key="2">
    <source>
        <dbReference type="ARBA" id="ARBA00023295"/>
    </source>
</evidence>
<evidence type="ECO:0000259" key="4">
    <source>
        <dbReference type="Pfam" id="PF01156"/>
    </source>
</evidence>
<dbReference type="InterPro" id="IPR036452">
    <property type="entry name" value="Ribo_hydro-like"/>
</dbReference>
<dbReference type="EMBL" id="JACIFZ010000001">
    <property type="protein sequence ID" value="MBB4219389.1"/>
    <property type="molecule type" value="Genomic_DNA"/>
</dbReference>
<feature type="chain" id="PRO_5033011897" evidence="3">
    <location>
        <begin position="46"/>
        <end position="369"/>
    </location>
</feature>
<dbReference type="GO" id="GO:0005829">
    <property type="term" value="C:cytosol"/>
    <property type="evidence" value="ECO:0007669"/>
    <property type="project" value="TreeGrafter"/>
</dbReference>
<name>A0A840FIA7_9BURK</name>
<sequence length="369" mass="38979">MHSRAAAAATPSSLPSRLAATIFPVLLLGLAALLTTSLIAPKAHAADASTAATAAATTHTLIIDTDPGADDVIALLFAMASPEQLKIQALTTVAGNVPLAKTSRNARLAREWAKRPDIAIYAGAPRPLLRTPIYAADIHGSEGITGVKVHEPSQALAEGNAVDYLIRTLRAAPEKSVTLAMLGPETNLALALTQAPDITRGLRELVLMGGAHFNGGNITPTAEFNVFADPHAAEIVLKSGVPITMLPLDLTHKVLTSPERIARLRGLGNQAGKTVADILDAYVQHDMQYYGLPGGPVHDATVVAYLLQPSLFRGRKVNVEVDSREGLGFGQTVVDWYGGLKKPANVNWIADGDAQGFFDLLTQRISRLP</sequence>
<dbReference type="GO" id="GO:0006152">
    <property type="term" value="P:purine nucleoside catabolic process"/>
    <property type="evidence" value="ECO:0007669"/>
    <property type="project" value="TreeGrafter"/>
</dbReference>
<dbReference type="PANTHER" id="PTHR12304:SF4">
    <property type="entry name" value="URIDINE NUCLEOSIDASE"/>
    <property type="match status" value="1"/>
</dbReference>
<keyword evidence="3" id="KW-0732">Signal</keyword>
<proteinExistence type="predicted"/>
<dbReference type="PROSITE" id="PS01247">
    <property type="entry name" value="IUNH"/>
    <property type="match status" value="1"/>
</dbReference>
<keyword evidence="1 5" id="KW-0378">Hydrolase</keyword>
<feature type="domain" description="Inosine/uridine-preferring nucleoside hydrolase" evidence="4">
    <location>
        <begin position="61"/>
        <end position="359"/>
    </location>
</feature>
<dbReference type="InterPro" id="IPR023186">
    <property type="entry name" value="IUNH"/>
</dbReference>
<evidence type="ECO:0000256" key="3">
    <source>
        <dbReference type="SAM" id="SignalP"/>
    </source>
</evidence>
<dbReference type="GO" id="GO:0008477">
    <property type="term" value="F:purine nucleosidase activity"/>
    <property type="evidence" value="ECO:0007669"/>
    <property type="project" value="UniProtKB-EC"/>
</dbReference>
<reference evidence="5 6" key="1">
    <citation type="submission" date="2020-08" db="EMBL/GenBank/DDBJ databases">
        <title>Genomic Encyclopedia of Type Strains, Phase IV (KMG-V): Genome sequencing to study the core and pangenomes of soil and plant-associated prokaryotes.</title>
        <authorList>
            <person name="Whitman W."/>
        </authorList>
    </citation>
    <scope>NUCLEOTIDE SEQUENCE [LARGE SCALE GENOMIC DNA]</scope>
    <source>
        <strain evidence="5 6">34/80</strain>
    </source>
</reference>
<evidence type="ECO:0000313" key="6">
    <source>
        <dbReference type="Proteomes" id="UP000524450"/>
    </source>
</evidence>
<dbReference type="RefSeq" id="WP_260319171.1">
    <property type="nucleotide sequence ID" value="NZ_JACIFZ010000001.1"/>
</dbReference>
<dbReference type="Gene3D" id="3.90.245.10">
    <property type="entry name" value="Ribonucleoside hydrolase-like"/>
    <property type="match status" value="1"/>
</dbReference>
<comment type="caution">
    <text evidence="5">The sequence shown here is derived from an EMBL/GenBank/DDBJ whole genome shotgun (WGS) entry which is preliminary data.</text>
</comment>
<dbReference type="Pfam" id="PF01156">
    <property type="entry name" value="IU_nuc_hydro"/>
    <property type="match status" value="1"/>
</dbReference>
<dbReference type="AlphaFoldDB" id="A0A840FIA7"/>
<gene>
    <name evidence="5" type="ORF">GGD71_000136</name>
</gene>
<dbReference type="GO" id="GO:0045437">
    <property type="term" value="F:uridine nucleosidase activity"/>
    <property type="evidence" value="ECO:0007669"/>
    <property type="project" value="UniProtKB-ARBA"/>
</dbReference>
<dbReference type="InterPro" id="IPR001910">
    <property type="entry name" value="Inosine/uridine_hydrolase_dom"/>
</dbReference>
<dbReference type="SUPFAM" id="SSF53590">
    <property type="entry name" value="Nucleoside hydrolase"/>
    <property type="match status" value="1"/>
</dbReference>
<dbReference type="EC" id="3.2.2.1" evidence="5"/>
<organism evidence="5 6">
    <name type="scientific">Variovorax guangxiensis</name>
    <dbReference type="NCBI Taxonomy" id="1775474"/>
    <lineage>
        <taxon>Bacteria</taxon>
        <taxon>Pseudomonadati</taxon>
        <taxon>Pseudomonadota</taxon>
        <taxon>Betaproteobacteria</taxon>
        <taxon>Burkholderiales</taxon>
        <taxon>Comamonadaceae</taxon>
        <taxon>Variovorax</taxon>
    </lineage>
</organism>
<protein>
    <submittedName>
        <fullName evidence="5">Purine nucleosidase</fullName>
        <ecNumber evidence="5">3.2.2.1</ecNumber>
    </submittedName>
</protein>
<accession>A0A840FIA7</accession>
<dbReference type="CDD" id="cd02651">
    <property type="entry name" value="nuc_hydro_IU_UC_XIUA"/>
    <property type="match status" value="1"/>
</dbReference>
<evidence type="ECO:0000313" key="5">
    <source>
        <dbReference type="EMBL" id="MBB4219389.1"/>
    </source>
</evidence>
<evidence type="ECO:0000256" key="1">
    <source>
        <dbReference type="ARBA" id="ARBA00022801"/>
    </source>
</evidence>